<protein>
    <recommendedName>
        <fullName evidence="2 3">Protein BCP1</fullName>
    </recommendedName>
</protein>
<comment type="similarity">
    <text evidence="1 3">Belongs to the BCP1 family.</text>
</comment>
<dbReference type="PANTHER" id="PTHR13261:SF0">
    <property type="entry name" value="BRCA2 AND CDKN1A-INTERACTING PROTEIN"/>
    <property type="match status" value="1"/>
</dbReference>
<evidence type="ECO:0000256" key="2">
    <source>
        <dbReference type="ARBA" id="ARBA00014649"/>
    </source>
</evidence>
<name>A0A1E3QKJ1_9ASCO</name>
<feature type="compositionally biased region" description="Acidic residues" evidence="4">
    <location>
        <begin position="20"/>
        <end position="29"/>
    </location>
</feature>
<dbReference type="AlphaFoldDB" id="A0A1E3QKJ1"/>
<dbReference type="InterPro" id="IPR025602">
    <property type="entry name" value="BCP1_family"/>
</dbReference>
<comment type="subcellular location">
    <subcellularLocation>
        <location evidence="3">Nucleus</location>
    </subcellularLocation>
</comment>
<dbReference type="RefSeq" id="XP_018983531.1">
    <property type="nucleotide sequence ID" value="XM_019129588.1"/>
</dbReference>
<keyword evidence="3" id="KW-0653">Protein transport</keyword>
<dbReference type="PIRSF" id="PIRSF028983">
    <property type="entry name" value="BCP1"/>
    <property type="match status" value="1"/>
</dbReference>
<feature type="region of interest" description="Disordered" evidence="4">
    <location>
        <begin position="1"/>
        <end position="29"/>
    </location>
</feature>
<comment type="function">
    <text evidence="3">Involved in nuclear export, actin cytoskeleton organization and vesicular transport.</text>
</comment>
<reference evidence="6" key="1">
    <citation type="submission" date="2016-05" db="EMBL/GenBank/DDBJ databases">
        <title>Comparative genomics of biotechnologically important yeasts.</title>
        <authorList>
            <consortium name="DOE Joint Genome Institute"/>
            <person name="Riley R."/>
            <person name="Haridas S."/>
            <person name="Wolfe K.H."/>
            <person name="Lopes M.R."/>
            <person name="Hittinger C.T."/>
            <person name="Goker M."/>
            <person name="Salamov A."/>
            <person name="Wisecaver J."/>
            <person name="Long T.M."/>
            <person name="Aerts A.L."/>
            <person name="Barry K."/>
            <person name="Choi C."/>
            <person name="Clum A."/>
            <person name="Coughlan A.Y."/>
            <person name="Deshpande S."/>
            <person name="Douglass A.P."/>
            <person name="Hanson S.J."/>
            <person name="Klenk H.-P."/>
            <person name="Labutti K."/>
            <person name="Lapidus A."/>
            <person name="Lindquist E."/>
            <person name="Lipzen A."/>
            <person name="Meier-Kolthoff J.P."/>
            <person name="Ohm R.A."/>
            <person name="Otillar R.P."/>
            <person name="Pangilinan J."/>
            <person name="Peng Y."/>
            <person name="Rokas A."/>
            <person name="Rosa C.A."/>
            <person name="Scheuner C."/>
            <person name="Sibirny A.A."/>
            <person name="Slot J.C."/>
            <person name="Stielow J.B."/>
            <person name="Sun H."/>
            <person name="Kurtzman C.P."/>
            <person name="Blackwell M."/>
            <person name="Grigoriev I.V."/>
            <person name="Jeffries T.W."/>
        </authorList>
    </citation>
    <scope>NUCLEOTIDE SEQUENCE [LARGE SCALE GENOMIC DNA]</scope>
    <source>
        <strain evidence="6">NRRL Y-12698</strain>
    </source>
</reference>
<organism evidence="5 6">
    <name type="scientific">Babjeviella inositovora NRRL Y-12698</name>
    <dbReference type="NCBI Taxonomy" id="984486"/>
    <lineage>
        <taxon>Eukaryota</taxon>
        <taxon>Fungi</taxon>
        <taxon>Dikarya</taxon>
        <taxon>Ascomycota</taxon>
        <taxon>Saccharomycotina</taxon>
        <taxon>Pichiomycetes</taxon>
        <taxon>Serinales incertae sedis</taxon>
        <taxon>Babjeviella</taxon>
    </lineage>
</organism>
<dbReference type="GeneID" id="30147441"/>
<dbReference type="Pfam" id="PF13862">
    <property type="entry name" value="BCCIP"/>
    <property type="match status" value="1"/>
</dbReference>
<dbReference type="GO" id="GO:0006611">
    <property type="term" value="P:protein export from nucleus"/>
    <property type="evidence" value="ECO:0007669"/>
    <property type="project" value="EnsemblFungi"/>
</dbReference>
<dbReference type="GO" id="GO:0000055">
    <property type="term" value="P:ribosomal large subunit export from nucleus"/>
    <property type="evidence" value="ECO:0007669"/>
    <property type="project" value="EnsemblFungi"/>
</dbReference>
<accession>A0A1E3QKJ1</accession>
<sequence>MAKRRADESDSEIDVSSTDSENEELEEGVEDNVDVDFDYFDLNPTVDFHATKNFIRQLFGDDANYFDISQLADLILQDGCIGTTIKTDGQESDPFALLSVINMTQHHSNKAVKTINDYLLRKTAKQTAFNLSLRKLLLPQSKFKVGLIVSERLINMPVEVVPPMYKLLSSELQAAEEAHNEEYAFDHFVVVSKVYEMVKSTMDDDDAPKKKKKVAENAAPEMDYYHYEDMVLELHALFKGTFAYDKAGEVMTPDARRVFNDYGIDPKLSIMLLKKSELEKCVPEMEEKFPPF</sequence>
<dbReference type="GO" id="GO:0044183">
    <property type="term" value="F:protein folding chaperone"/>
    <property type="evidence" value="ECO:0007669"/>
    <property type="project" value="EnsemblFungi"/>
</dbReference>
<dbReference type="Proteomes" id="UP000094336">
    <property type="component" value="Unassembled WGS sequence"/>
</dbReference>
<dbReference type="OrthoDB" id="27543at2759"/>
<gene>
    <name evidence="5" type="ORF">BABINDRAFT_162870</name>
</gene>
<evidence type="ECO:0000256" key="1">
    <source>
        <dbReference type="ARBA" id="ARBA00006781"/>
    </source>
</evidence>
<evidence type="ECO:0000313" key="5">
    <source>
        <dbReference type="EMBL" id="ODQ78203.1"/>
    </source>
</evidence>
<keyword evidence="3" id="KW-0539">Nucleus</keyword>
<keyword evidence="6" id="KW-1185">Reference proteome</keyword>
<evidence type="ECO:0000256" key="4">
    <source>
        <dbReference type="SAM" id="MobiDB-lite"/>
    </source>
</evidence>
<dbReference type="GO" id="GO:0030674">
    <property type="term" value="F:protein-macromolecule adaptor activity"/>
    <property type="evidence" value="ECO:0007669"/>
    <property type="project" value="EnsemblFungi"/>
</dbReference>
<dbReference type="PANTHER" id="PTHR13261">
    <property type="entry name" value="BRCA2 AND CDKN1A INTERACTING PROTEIN"/>
    <property type="match status" value="1"/>
</dbReference>
<dbReference type="STRING" id="984486.A0A1E3QKJ1"/>
<dbReference type="EMBL" id="KV454436">
    <property type="protein sequence ID" value="ODQ78203.1"/>
    <property type="molecule type" value="Genomic_DNA"/>
</dbReference>
<dbReference type="GO" id="GO:0005634">
    <property type="term" value="C:nucleus"/>
    <property type="evidence" value="ECO:0007669"/>
    <property type="project" value="UniProtKB-SubCell"/>
</dbReference>
<evidence type="ECO:0000313" key="6">
    <source>
        <dbReference type="Proteomes" id="UP000094336"/>
    </source>
</evidence>
<evidence type="ECO:0000256" key="3">
    <source>
        <dbReference type="PIRNR" id="PIRNR028983"/>
    </source>
</evidence>
<keyword evidence="3" id="KW-0813">Transport</keyword>
<proteinExistence type="inferred from homology"/>